<dbReference type="InterPro" id="IPR001604">
    <property type="entry name" value="Endo_G_ENPP1-like_dom"/>
</dbReference>
<evidence type="ECO:0000313" key="14">
    <source>
        <dbReference type="Proteomes" id="UP000236592"/>
    </source>
</evidence>
<evidence type="ECO:0000256" key="10">
    <source>
        <dbReference type="RuleBase" id="RU366055"/>
    </source>
</evidence>
<comment type="similarity">
    <text evidence="2 10">Belongs to the DNA/RNA non-specific endonuclease family.</text>
</comment>
<protein>
    <recommendedName>
        <fullName evidence="10">Endonuclease</fullName>
        <ecNumber evidence="10">3.1.30.-</ecNumber>
    </recommendedName>
</protein>
<dbReference type="Pfam" id="PF01223">
    <property type="entry name" value="Endonuclease_NS"/>
    <property type="match status" value="1"/>
</dbReference>
<feature type="active site" description="Proton acceptor" evidence="8">
    <location>
        <position position="121"/>
    </location>
</feature>
<keyword evidence="7" id="KW-0460">Magnesium</keyword>
<dbReference type="CDD" id="cd00091">
    <property type="entry name" value="NUC"/>
    <property type="match status" value="1"/>
</dbReference>
<evidence type="ECO:0000256" key="7">
    <source>
        <dbReference type="ARBA" id="ARBA00022842"/>
    </source>
</evidence>
<evidence type="ECO:0000256" key="3">
    <source>
        <dbReference type="ARBA" id="ARBA00022722"/>
    </source>
</evidence>
<gene>
    <name evidence="13" type="ORF">C1A40_04025</name>
</gene>
<evidence type="ECO:0000256" key="4">
    <source>
        <dbReference type="ARBA" id="ARBA00022723"/>
    </source>
</evidence>
<dbReference type="SMART" id="SM00477">
    <property type="entry name" value="NUC"/>
    <property type="match status" value="1"/>
</dbReference>
<dbReference type="InterPro" id="IPR044929">
    <property type="entry name" value="DNA/RNA_non-sp_Endonuclease_sf"/>
</dbReference>
<evidence type="ECO:0000256" key="9">
    <source>
        <dbReference type="PIRSR" id="PIRSR640255-2"/>
    </source>
</evidence>
<dbReference type="EMBL" id="CP025938">
    <property type="protein sequence ID" value="AUS04694.1"/>
    <property type="molecule type" value="Genomic_DNA"/>
</dbReference>
<dbReference type="GO" id="GO:0046872">
    <property type="term" value="F:metal ion binding"/>
    <property type="evidence" value="ECO:0007669"/>
    <property type="project" value="UniProtKB-KW"/>
</dbReference>
<feature type="domain" description="ENPP1-3/EXOG-like endonuclease/phosphodiesterase" evidence="11">
    <location>
        <begin position="60"/>
        <end position="252"/>
    </location>
</feature>
<evidence type="ECO:0000256" key="5">
    <source>
        <dbReference type="ARBA" id="ARBA00022759"/>
    </source>
</evidence>
<dbReference type="KEGG" id="taj:C1A40_04025"/>
<keyword evidence="5 10" id="KW-0255">Endonuclease</keyword>
<dbReference type="AlphaFoldDB" id="A0A2I7SFQ5"/>
<dbReference type="SMART" id="SM00892">
    <property type="entry name" value="Endonuclease_NS"/>
    <property type="match status" value="1"/>
</dbReference>
<keyword evidence="14" id="KW-1185">Reference proteome</keyword>
<dbReference type="PANTHER" id="PTHR13966:SF5">
    <property type="entry name" value="ENDONUCLEASE G, MITOCHONDRIAL"/>
    <property type="match status" value="1"/>
</dbReference>
<dbReference type="InterPro" id="IPR044925">
    <property type="entry name" value="His-Me_finger_sf"/>
</dbReference>
<dbReference type="Proteomes" id="UP000236592">
    <property type="component" value="Chromosome"/>
</dbReference>
<comment type="cofactor">
    <cofactor evidence="1 10">
        <name>Mg(2+)</name>
        <dbReference type="ChEBI" id="CHEBI:18420"/>
    </cofactor>
</comment>
<evidence type="ECO:0000256" key="1">
    <source>
        <dbReference type="ARBA" id="ARBA00001946"/>
    </source>
</evidence>
<dbReference type="InterPro" id="IPR020821">
    <property type="entry name" value="ENPP1-3/EXOG-like_nuc-like"/>
</dbReference>
<reference evidence="14" key="1">
    <citation type="submission" date="2018-01" db="EMBL/GenBank/DDBJ databases">
        <title>Complete genome of Tamlana sp. UJ94.</title>
        <authorList>
            <person name="Jung J."/>
            <person name="Chung D."/>
            <person name="Bae S.S."/>
            <person name="Baek K."/>
        </authorList>
    </citation>
    <scope>NUCLEOTIDE SEQUENCE [LARGE SCALE GENOMIC DNA]</scope>
    <source>
        <strain evidence="14">UJ94</strain>
    </source>
</reference>
<organism evidence="13 14">
    <name type="scientific">Pseudotamlana carrageenivorans</name>
    <dbReference type="NCBI Taxonomy" id="2069432"/>
    <lineage>
        <taxon>Bacteria</taxon>
        <taxon>Pseudomonadati</taxon>
        <taxon>Bacteroidota</taxon>
        <taxon>Flavobacteriia</taxon>
        <taxon>Flavobacteriales</taxon>
        <taxon>Flavobacteriaceae</taxon>
        <taxon>Pseudotamlana</taxon>
    </lineage>
</organism>
<evidence type="ECO:0000259" key="11">
    <source>
        <dbReference type="SMART" id="SM00477"/>
    </source>
</evidence>
<sequence length="269" mass="30406">MNKRNTYAILAAIIMIAVYGYEHFLDTKVQADIVAEGGKPKKQTNEFFLPTSTTGQVIHHNGYSLSYSEKEEQAEWVAYELKKSDLSNSHFKRPYFEIDPAVKTGAAHWRNYKNSGYDRGHLCPAGDRKYNKAAHDETFLTSNISPQEHNFNAGIWNTLEQKVRYWAAKYDGVFVVTGGILKGDMKTIGTEKVAVPNAFYKVLIDANSGPTKMIGFLMPHENSNKPLHHFVVPVDAIEQLTGIDFFPQLDDELEDKLEASSSYKAWSFN</sequence>
<feature type="binding site" evidence="9">
    <location>
        <position position="152"/>
    </location>
    <ligand>
        <name>Mg(2+)</name>
        <dbReference type="ChEBI" id="CHEBI:18420"/>
        <note>catalytic</note>
    </ligand>
</feature>
<proteinExistence type="inferred from homology"/>
<evidence type="ECO:0000256" key="6">
    <source>
        <dbReference type="ARBA" id="ARBA00022801"/>
    </source>
</evidence>
<dbReference type="SUPFAM" id="SSF54060">
    <property type="entry name" value="His-Me finger endonucleases"/>
    <property type="match status" value="1"/>
</dbReference>
<dbReference type="GO" id="GO:0003676">
    <property type="term" value="F:nucleic acid binding"/>
    <property type="evidence" value="ECO:0007669"/>
    <property type="project" value="InterPro"/>
</dbReference>
<keyword evidence="4 9" id="KW-0479">Metal-binding</keyword>
<dbReference type="OrthoDB" id="9811262at2"/>
<dbReference type="PANTHER" id="PTHR13966">
    <property type="entry name" value="ENDONUCLEASE RELATED"/>
    <property type="match status" value="1"/>
</dbReference>
<dbReference type="PROSITE" id="PS01070">
    <property type="entry name" value="NUCLEASE_NON_SPEC"/>
    <property type="match status" value="1"/>
</dbReference>
<dbReference type="GO" id="GO:0004519">
    <property type="term" value="F:endonuclease activity"/>
    <property type="evidence" value="ECO:0007669"/>
    <property type="project" value="UniProtKB-UniRule"/>
</dbReference>
<evidence type="ECO:0000256" key="8">
    <source>
        <dbReference type="PIRSR" id="PIRSR640255-1"/>
    </source>
</evidence>
<dbReference type="EC" id="3.1.30.-" evidence="10"/>
<evidence type="ECO:0000313" key="13">
    <source>
        <dbReference type="EMBL" id="AUS04694.1"/>
    </source>
</evidence>
<dbReference type="InterPro" id="IPR018524">
    <property type="entry name" value="DNA/RNA_endonuclease_AS"/>
</dbReference>
<name>A0A2I7SFQ5_9FLAO</name>
<evidence type="ECO:0000256" key="2">
    <source>
        <dbReference type="ARBA" id="ARBA00010052"/>
    </source>
</evidence>
<dbReference type="InterPro" id="IPR040255">
    <property type="entry name" value="Non-specific_endonuclease"/>
</dbReference>
<accession>A0A2I7SFQ5</accession>
<dbReference type="GO" id="GO:0016787">
    <property type="term" value="F:hydrolase activity"/>
    <property type="evidence" value="ECO:0007669"/>
    <property type="project" value="UniProtKB-KW"/>
</dbReference>
<keyword evidence="3 10" id="KW-0540">Nuclease</keyword>
<keyword evidence="6 10" id="KW-0378">Hydrolase</keyword>
<feature type="domain" description="DNA/RNA non-specific endonuclease/pyrophosphatase/phosphodiesterase" evidence="12">
    <location>
        <begin position="59"/>
        <end position="252"/>
    </location>
</feature>
<dbReference type="Gene3D" id="3.40.570.10">
    <property type="entry name" value="Extracellular Endonuclease, subunit A"/>
    <property type="match status" value="1"/>
</dbReference>
<evidence type="ECO:0000259" key="12">
    <source>
        <dbReference type="SMART" id="SM00892"/>
    </source>
</evidence>
<dbReference type="RefSeq" id="WP_102994774.1">
    <property type="nucleotide sequence ID" value="NZ_CP025938.1"/>
</dbReference>